<evidence type="ECO:0000256" key="1">
    <source>
        <dbReference type="ARBA" id="ARBA00004245"/>
    </source>
</evidence>
<evidence type="ECO:0000256" key="4">
    <source>
        <dbReference type="ARBA" id="ARBA00023212"/>
    </source>
</evidence>
<dbReference type="SUPFAM" id="SSF69645">
    <property type="entry name" value="Arp2/3 complex subunits"/>
    <property type="match status" value="1"/>
</dbReference>
<keyword evidence="2" id="KW-0963">Cytoplasm</keyword>
<dbReference type="EMBL" id="CM029046">
    <property type="protein sequence ID" value="KAG2587032.1"/>
    <property type="molecule type" value="Genomic_DNA"/>
</dbReference>
<evidence type="ECO:0000256" key="2">
    <source>
        <dbReference type="ARBA" id="ARBA00022490"/>
    </source>
</evidence>
<dbReference type="GO" id="GO:0005885">
    <property type="term" value="C:Arp2/3 protein complex"/>
    <property type="evidence" value="ECO:0007669"/>
    <property type="project" value="InterPro"/>
</dbReference>
<organism evidence="6 7">
    <name type="scientific">Panicum virgatum</name>
    <name type="common">Blackwell switchgrass</name>
    <dbReference type="NCBI Taxonomy" id="38727"/>
    <lineage>
        <taxon>Eukaryota</taxon>
        <taxon>Viridiplantae</taxon>
        <taxon>Streptophyta</taxon>
        <taxon>Embryophyta</taxon>
        <taxon>Tracheophyta</taxon>
        <taxon>Spermatophyta</taxon>
        <taxon>Magnoliopsida</taxon>
        <taxon>Liliopsida</taxon>
        <taxon>Poales</taxon>
        <taxon>Poaceae</taxon>
        <taxon>PACMAD clade</taxon>
        <taxon>Panicoideae</taxon>
        <taxon>Panicodae</taxon>
        <taxon>Paniceae</taxon>
        <taxon>Panicinae</taxon>
        <taxon>Panicum</taxon>
        <taxon>Panicum sect. Hiantes</taxon>
    </lineage>
</organism>
<keyword evidence="3" id="KW-0009">Actin-binding</keyword>
<dbReference type="GO" id="GO:0003779">
    <property type="term" value="F:actin binding"/>
    <property type="evidence" value="ECO:0007669"/>
    <property type="project" value="UniProtKB-KW"/>
</dbReference>
<dbReference type="GO" id="GO:0034314">
    <property type="term" value="P:Arp2/3 complex-mediated actin nucleation"/>
    <property type="evidence" value="ECO:0007669"/>
    <property type="project" value="InterPro"/>
</dbReference>
<dbReference type="AlphaFoldDB" id="A0A8T0RLB2"/>
<keyword evidence="4" id="KW-0206">Cytoskeleton</keyword>
<name>A0A8T0RLB2_PANVG</name>
<evidence type="ECO:0000313" key="6">
    <source>
        <dbReference type="EMBL" id="KAG2587032.1"/>
    </source>
</evidence>
<comment type="subcellular location">
    <subcellularLocation>
        <location evidence="1">Cytoplasm</location>
        <location evidence="1">Cytoskeleton</location>
    </subcellularLocation>
</comment>
<keyword evidence="5" id="KW-1133">Transmembrane helix</keyword>
<sequence length="74" mass="8372">MVNTLRLYLTCIRNTLEAAMCLQVLSARLPPTLEAVMYLPFLVTLLLLLLSIHQKHNLGGLRFSFAARIFLARS</sequence>
<evidence type="ECO:0000256" key="3">
    <source>
        <dbReference type="ARBA" id="ARBA00023203"/>
    </source>
</evidence>
<accession>A0A8T0RLB2</accession>
<feature type="transmembrane region" description="Helical" evidence="5">
    <location>
        <begin position="35"/>
        <end position="52"/>
    </location>
</feature>
<keyword evidence="5" id="KW-0812">Transmembrane</keyword>
<comment type="caution">
    <text evidence="6">The sequence shown here is derived from an EMBL/GenBank/DDBJ whole genome shotgun (WGS) entry which is preliminary data.</text>
</comment>
<dbReference type="InterPro" id="IPR034666">
    <property type="entry name" value="ARPC2/4"/>
</dbReference>
<keyword evidence="7" id="KW-1185">Reference proteome</keyword>
<keyword evidence="5" id="KW-0472">Membrane</keyword>
<proteinExistence type="predicted"/>
<protein>
    <submittedName>
        <fullName evidence="6">Uncharacterized protein</fullName>
    </submittedName>
</protein>
<evidence type="ECO:0000313" key="7">
    <source>
        <dbReference type="Proteomes" id="UP000823388"/>
    </source>
</evidence>
<gene>
    <name evidence="6" type="ORF">PVAP13_5NG095681</name>
</gene>
<dbReference type="Proteomes" id="UP000823388">
    <property type="component" value="Chromosome 5N"/>
</dbReference>
<reference evidence="6" key="1">
    <citation type="submission" date="2020-05" db="EMBL/GenBank/DDBJ databases">
        <title>WGS assembly of Panicum virgatum.</title>
        <authorList>
            <person name="Lovell J.T."/>
            <person name="Jenkins J."/>
            <person name="Shu S."/>
            <person name="Juenger T.E."/>
            <person name="Schmutz J."/>
        </authorList>
    </citation>
    <scope>NUCLEOTIDE SEQUENCE</scope>
    <source>
        <strain evidence="6">AP13</strain>
    </source>
</reference>
<evidence type="ECO:0000256" key="5">
    <source>
        <dbReference type="SAM" id="Phobius"/>
    </source>
</evidence>
<dbReference type="GO" id="GO:0030041">
    <property type="term" value="P:actin filament polymerization"/>
    <property type="evidence" value="ECO:0007669"/>
    <property type="project" value="InterPro"/>
</dbReference>